<dbReference type="OrthoDB" id="10003551at2759"/>
<dbReference type="Proteomes" id="UP000269221">
    <property type="component" value="Unassembled WGS sequence"/>
</dbReference>
<name>A0A3M0JA05_HIRRU</name>
<reference evidence="1 2" key="1">
    <citation type="submission" date="2018-07" db="EMBL/GenBank/DDBJ databases">
        <title>A high quality draft genome assembly of the barn swallow (H. rustica rustica).</title>
        <authorList>
            <person name="Formenti G."/>
            <person name="Chiara M."/>
            <person name="Poveda L."/>
            <person name="Francoijs K.-J."/>
            <person name="Bonisoli-Alquati A."/>
            <person name="Canova L."/>
            <person name="Gianfranceschi L."/>
            <person name="Horner D.S."/>
            <person name="Saino N."/>
        </authorList>
    </citation>
    <scope>NUCLEOTIDE SEQUENCE [LARGE SCALE GENOMIC DNA]</scope>
    <source>
        <strain evidence="1">Chelidonia</strain>
        <tissue evidence="1">Blood</tissue>
    </source>
</reference>
<keyword evidence="2" id="KW-1185">Reference proteome</keyword>
<dbReference type="EMBL" id="QRBI01000169">
    <property type="protein sequence ID" value="RMB97080.1"/>
    <property type="molecule type" value="Genomic_DNA"/>
</dbReference>
<dbReference type="AlphaFoldDB" id="A0A3M0JA05"/>
<organism evidence="1 2">
    <name type="scientific">Hirundo rustica rustica</name>
    <dbReference type="NCBI Taxonomy" id="333673"/>
    <lineage>
        <taxon>Eukaryota</taxon>
        <taxon>Metazoa</taxon>
        <taxon>Chordata</taxon>
        <taxon>Craniata</taxon>
        <taxon>Vertebrata</taxon>
        <taxon>Euteleostomi</taxon>
        <taxon>Archelosauria</taxon>
        <taxon>Archosauria</taxon>
        <taxon>Dinosauria</taxon>
        <taxon>Saurischia</taxon>
        <taxon>Theropoda</taxon>
        <taxon>Coelurosauria</taxon>
        <taxon>Aves</taxon>
        <taxon>Neognathae</taxon>
        <taxon>Neoaves</taxon>
        <taxon>Telluraves</taxon>
        <taxon>Australaves</taxon>
        <taxon>Passeriformes</taxon>
        <taxon>Sylvioidea</taxon>
        <taxon>Hirundinidae</taxon>
        <taxon>Hirundo</taxon>
    </lineage>
</organism>
<proteinExistence type="predicted"/>
<sequence>MNGGGRSRCDAILSAVDVLLKAVGDTPIMRTKKWAVEADPDHPGPRGLYQEVSQADGLRTADRAVCTLGSRVSRETFLGTVYLEERGYRDGVLEKQFRGLESHLK</sequence>
<evidence type="ECO:0000313" key="1">
    <source>
        <dbReference type="EMBL" id="RMB97080.1"/>
    </source>
</evidence>
<protein>
    <submittedName>
        <fullName evidence="1">Uncharacterized protein</fullName>
    </submittedName>
</protein>
<gene>
    <name evidence="1" type="ORF">DUI87_26363</name>
</gene>
<evidence type="ECO:0000313" key="2">
    <source>
        <dbReference type="Proteomes" id="UP000269221"/>
    </source>
</evidence>
<comment type="caution">
    <text evidence="1">The sequence shown here is derived from an EMBL/GenBank/DDBJ whole genome shotgun (WGS) entry which is preliminary data.</text>
</comment>
<accession>A0A3M0JA05</accession>